<dbReference type="EMBL" id="CACVAU010000033">
    <property type="protein sequence ID" value="CAA6810133.1"/>
    <property type="molecule type" value="Genomic_DNA"/>
</dbReference>
<gene>
    <name evidence="9" type="ORF">HELGO_WM13964</name>
</gene>
<dbReference type="InterPro" id="IPR050445">
    <property type="entry name" value="Bact_polysacc_biosynth/exp"/>
</dbReference>
<dbReference type="PANTHER" id="PTHR32309:SF13">
    <property type="entry name" value="FERRIC ENTEROBACTIN TRANSPORT PROTEIN FEPE"/>
    <property type="match status" value="1"/>
</dbReference>
<keyword evidence="2" id="KW-1003">Cell membrane</keyword>
<evidence type="ECO:0008006" key="10">
    <source>
        <dbReference type="Google" id="ProtNLM"/>
    </source>
</evidence>
<keyword evidence="5 6" id="KW-0472">Membrane</keyword>
<dbReference type="Pfam" id="PF02706">
    <property type="entry name" value="Wzz"/>
    <property type="match status" value="1"/>
</dbReference>
<keyword evidence="3 6" id="KW-0812">Transmembrane</keyword>
<evidence type="ECO:0000256" key="2">
    <source>
        <dbReference type="ARBA" id="ARBA00022475"/>
    </source>
</evidence>
<accession>A0A6S6T4T7</accession>
<evidence type="ECO:0000313" key="9">
    <source>
        <dbReference type="EMBL" id="CAA6810133.1"/>
    </source>
</evidence>
<feature type="transmembrane region" description="Helical" evidence="6">
    <location>
        <begin position="493"/>
        <end position="513"/>
    </location>
</feature>
<keyword evidence="4 6" id="KW-1133">Transmembrane helix</keyword>
<dbReference type="AlphaFoldDB" id="A0A6S6T4T7"/>
<evidence type="ECO:0000256" key="6">
    <source>
        <dbReference type="SAM" id="Phobius"/>
    </source>
</evidence>
<protein>
    <recommendedName>
        <fullName evidence="10">Tyrosine-protein kinase Wzc (EC)</fullName>
    </recommendedName>
</protein>
<dbReference type="InterPro" id="IPR003856">
    <property type="entry name" value="LPS_length_determ_N"/>
</dbReference>
<evidence type="ECO:0000256" key="4">
    <source>
        <dbReference type="ARBA" id="ARBA00022989"/>
    </source>
</evidence>
<proteinExistence type="predicted"/>
<organism evidence="9">
    <name type="scientific">uncultured Sulfurovum sp</name>
    <dbReference type="NCBI Taxonomy" id="269237"/>
    <lineage>
        <taxon>Bacteria</taxon>
        <taxon>Pseudomonadati</taxon>
        <taxon>Campylobacterota</taxon>
        <taxon>Epsilonproteobacteria</taxon>
        <taxon>Campylobacterales</taxon>
        <taxon>Sulfurovaceae</taxon>
        <taxon>Sulfurovum</taxon>
        <taxon>environmental samples</taxon>
    </lineage>
</organism>
<sequence>MSNPTLQKNEIKLRELFSIIWNYKWSIIFFSFLITSAVAIKVYLMPKYYKSTVTIEVKPDDNKVGGFSMGGAASLLLGGGSTGTTNLEKDITLLKTYRTNEKVLNKVEGYMIRYYVMDQDHKELEIDNKLSIKVTDVNIKNFKQYGMRLIVEPINNTEYKLLKPGRFSNDSLGNYHYSEMVHHDDFSLMIHKEQDFNSTYTIQLSGEKRYVFEKIIQKNLTIQADKKSPFITLSYLDTIPHRGEKYLENLISIYTKQSISDIKKDTSITINSYDKQLQKVADRVNASAKSLEKFKTDNNIVAPKLQVATLVQELSEVEIEIAKSNYKKELLNNLIKFTQNNENIDAIAPSLIELQDEPTISLIKLIQTQQLSLANLLIRYKPNHPNIIRADQTIYNLKEKVLANLKNLKITLANKNISLKNMRNAYQEKLKSSPKQEQELINFSRDYRVNEKMYLYLMQERSSAQLSHDKTLSRFKVIENIYTSKQAVKPKKMLIVIVTFFSAIIFMTFIAFFRKFIKKD</sequence>
<evidence type="ECO:0000256" key="1">
    <source>
        <dbReference type="ARBA" id="ARBA00004651"/>
    </source>
</evidence>
<evidence type="ECO:0000256" key="5">
    <source>
        <dbReference type="ARBA" id="ARBA00023136"/>
    </source>
</evidence>
<name>A0A6S6T4T7_9BACT</name>
<feature type="transmembrane region" description="Helical" evidence="6">
    <location>
        <begin position="21"/>
        <end position="44"/>
    </location>
</feature>
<dbReference type="PANTHER" id="PTHR32309">
    <property type="entry name" value="TYROSINE-PROTEIN KINASE"/>
    <property type="match status" value="1"/>
</dbReference>
<reference evidence="9" key="1">
    <citation type="submission" date="2020-01" db="EMBL/GenBank/DDBJ databases">
        <authorList>
            <person name="Meier V. D."/>
            <person name="Meier V D."/>
        </authorList>
    </citation>
    <scope>NUCLEOTIDE SEQUENCE</scope>
    <source>
        <strain evidence="9">HLG_WM_MAG_05</strain>
    </source>
</reference>
<comment type="subcellular location">
    <subcellularLocation>
        <location evidence="1">Cell membrane</location>
        <topology evidence="1">Multi-pass membrane protein</topology>
    </subcellularLocation>
</comment>
<dbReference type="GO" id="GO:0005886">
    <property type="term" value="C:plasma membrane"/>
    <property type="evidence" value="ECO:0007669"/>
    <property type="project" value="UniProtKB-SubCell"/>
</dbReference>
<evidence type="ECO:0000259" key="7">
    <source>
        <dbReference type="Pfam" id="PF02706"/>
    </source>
</evidence>
<dbReference type="InterPro" id="IPR032807">
    <property type="entry name" value="GNVR"/>
</dbReference>
<feature type="domain" description="Tyrosine-protein kinase G-rich" evidence="8">
    <location>
        <begin position="436"/>
        <end position="515"/>
    </location>
</feature>
<dbReference type="GO" id="GO:0004713">
    <property type="term" value="F:protein tyrosine kinase activity"/>
    <property type="evidence" value="ECO:0007669"/>
    <property type="project" value="TreeGrafter"/>
</dbReference>
<evidence type="ECO:0000259" key="8">
    <source>
        <dbReference type="Pfam" id="PF13807"/>
    </source>
</evidence>
<feature type="domain" description="Polysaccharide chain length determinant N-terminal" evidence="7">
    <location>
        <begin position="9"/>
        <end position="106"/>
    </location>
</feature>
<dbReference type="Pfam" id="PF13807">
    <property type="entry name" value="GNVR"/>
    <property type="match status" value="1"/>
</dbReference>
<evidence type="ECO:0000256" key="3">
    <source>
        <dbReference type="ARBA" id="ARBA00022692"/>
    </source>
</evidence>